<reference evidence="1 2" key="1">
    <citation type="submission" date="2020-07" db="EMBL/GenBank/DDBJ databases">
        <title>Diversity of carbapenemase encoding genes among Pseudomonas putida group clinical isolates in a tertiary Brazilian hospital.</title>
        <authorList>
            <person name="Alberto-Lei F."/>
            <person name="Nodari C.S."/>
            <person name="Streling A.P."/>
            <person name="Paulino J.T."/>
            <person name="Bessa-Neto F.O."/>
            <person name="Cayo R."/>
            <person name="Gales A.C."/>
        </authorList>
    </citation>
    <scope>NUCLEOTIDE SEQUENCE [LARGE SCALE GENOMIC DNA]</scope>
    <source>
        <strain evidence="1 2">14802</strain>
    </source>
</reference>
<dbReference type="EMBL" id="JACGDE010000055">
    <property type="protein sequence ID" value="MBA6068688.1"/>
    <property type="molecule type" value="Genomic_DNA"/>
</dbReference>
<gene>
    <name evidence="1" type="ORF">H4C75_28550</name>
</gene>
<organism evidence="1 2">
    <name type="scientific">Pseudomonas mosselii</name>
    <dbReference type="NCBI Taxonomy" id="78327"/>
    <lineage>
        <taxon>Bacteria</taxon>
        <taxon>Pseudomonadati</taxon>
        <taxon>Pseudomonadota</taxon>
        <taxon>Gammaproteobacteria</taxon>
        <taxon>Pseudomonadales</taxon>
        <taxon>Pseudomonadaceae</taxon>
        <taxon>Pseudomonas</taxon>
    </lineage>
</organism>
<name>A0A7W2Q1N2_9PSED</name>
<comment type="caution">
    <text evidence="1">The sequence shown here is derived from an EMBL/GenBank/DDBJ whole genome shotgun (WGS) entry which is preliminary data.</text>
</comment>
<dbReference type="AlphaFoldDB" id="A0A7W2Q1N2"/>
<proteinExistence type="predicted"/>
<accession>A0A7W2Q1N2</accession>
<dbReference type="Proteomes" id="UP000541770">
    <property type="component" value="Unassembled WGS sequence"/>
</dbReference>
<evidence type="ECO:0000313" key="1">
    <source>
        <dbReference type="EMBL" id="MBA6068688.1"/>
    </source>
</evidence>
<evidence type="ECO:0000313" key="2">
    <source>
        <dbReference type="Proteomes" id="UP000541770"/>
    </source>
</evidence>
<dbReference type="RefSeq" id="WP_182325388.1">
    <property type="nucleotide sequence ID" value="NZ_JACGDE010000055.1"/>
</dbReference>
<sequence>MAKFRCRCAHVISLVGSPVSEEFTLVPNKLLYELAGRADKGRIPFDEFFDRIDVVGKEVIACPACGRVWIRKDEGAEYWPYLEEKE</sequence>
<protein>
    <submittedName>
        <fullName evidence="1">Uncharacterized protein</fullName>
    </submittedName>
</protein>